<accession>A0ABR0E2Q2</accession>
<proteinExistence type="predicted"/>
<gene>
    <name evidence="1" type="ORF">PRZ48_012967</name>
</gene>
<evidence type="ECO:0000313" key="1">
    <source>
        <dbReference type="EMBL" id="KAK4495699.1"/>
    </source>
</evidence>
<name>A0ABR0E2Q2_ZASCE</name>
<keyword evidence="2" id="KW-1185">Reference proteome</keyword>
<evidence type="ECO:0000313" key="2">
    <source>
        <dbReference type="Proteomes" id="UP001305779"/>
    </source>
</evidence>
<dbReference type="EMBL" id="JAXOVC010000011">
    <property type="protein sequence ID" value="KAK4495699.1"/>
    <property type="molecule type" value="Genomic_DNA"/>
</dbReference>
<protein>
    <submittedName>
        <fullName evidence="1">Uncharacterized protein</fullName>
    </submittedName>
</protein>
<comment type="caution">
    <text evidence="1">The sequence shown here is derived from an EMBL/GenBank/DDBJ whole genome shotgun (WGS) entry which is preliminary data.</text>
</comment>
<sequence length="206" mass="24012">MAAAESSTNPRSEDCLLFTIPVELQLSICELVVIEHQPLLLNCPCNSSFRDRGRQNELEETEKAWKAGTMHPPMQPAITQTCRTLRELALPIFYKETVFRACYCRRNRNIDAPIKWLRMIGPSNRELLRHLYFYDRNERQDKRTARDLNLLRESEIFTELHGKLETLSSKHCTAHLVTFGQWTRKEGEVPLASEQDVPRLRMLGEK</sequence>
<reference evidence="1 2" key="1">
    <citation type="journal article" date="2023" name="G3 (Bethesda)">
        <title>A chromosome-level genome assembly of Zasmidium syzygii isolated from banana leaves.</title>
        <authorList>
            <person name="van Westerhoven A.C."/>
            <person name="Mehrabi R."/>
            <person name="Talebi R."/>
            <person name="Steentjes M.B.F."/>
            <person name="Corcolon B."/>
            <person name="Chong P.A."/>
            <person name="Kema G.H.J."/>
            <person name="Seidl M.F."/>
        </authorList>
    </citation>
    <scope>NUCLEOTIDE SEQUENCE [LARGE SCALE GENOMIC DNA]</scope>
    <source>
        <strain evidence="1 2">P124</strain>
    </source>
</reference>
<dbReference type="Proteomes" id="UP001305779">
    <property type="component" value="Unassembled WGS sequence"/>
</dbReference>
<organism evidence="1 2">
    <name type="scientific">Zasmidium cellare</name>
    <name type="common">Wine cellar mold</name>
    <name type="synonym">Racodium cellare</name>
    <dbReference type="NCBI Taxonomy" id="395010"/>
    <lineage>
        <taxon>Eukaryota</taxon>
        <taxon>Fungi</taxon>
        <taxon>Dikarya</taxon>
        <taxon>Ascomycota</taxon>
        <taxon>Pezizomycotina</taxon>
        <taxon>Dothideomycetes</taxon>
        <taxon>Dothideomycetidae</taxon>
        <taxon>Mycosphaerellales</taxon>
        <taxon>Mycosphaerellaceae</taxon>
        <taxon>Zasmidium</taxon>
    </lineage>
</organism>